<sequence>MQLIMNDGQQIPIQSVVESGGVLKIRLLNQTSAGLKSIFRDALAVQKMTVRETAKTDVVYENYTELTCISEYTGAIWEVEMRQEGAATDTRLASLETEMPQKADETDLQQAIAELTMTMAALIGGGA</sequence>
<reference evidence="1 2" key="1">
    <citation type="submission" date="2020-08" db="EMBL/GenBank/DDBJ databases">
        <authorList>
            <person name="Liu C."/>
            <person name="Sun Q."/>
        </authorList>
    </citation>
    <scope>NUCLEOTIDE SEQUENCE [LARGE SCALE GENOMIC DNA]</scope>
    <source>
        <strain evidence="1 2">NSJ-29</strain>
    </source>
</reference>
<gene>
    <name evidence="1" type="ORF">H9Q79_09300</name>
</gene>
<protein>
    <submittedName>
        <fullName evidence="1">Uncharacterized protein</fullName>
    </submittedName>
</protein>
<evidence type="ECO:0000313" key="1">
    <source>
        <dbReference type="EMBL" id="QNM07159.1"/>
    </source>
</evidence>
<name>A0A7G9G8M7_9FIRM</name>
<dbReference type="EMBL" id="CP060635">
    <property type="protein sequence ID" value="QNM07159.1"/>
    <property type="molecule type" value="Genomic_DNA"/>
</dbReference>
<evidence type="ECO:0000313" key="2">
    <source>
        <dbReference type="Proteomes" id="UP000515860"/>
    </source>
</evidence>
<dbReference type="Proteomes" id="UP000515860">
    <property type="component" value="Chromosome"/>
</dbReference>
<proteinExistence type="predicted"/>
<keyword evidence="2" id="KW-1185">Reference proteome</keyword>
<dbReference type="KEGG" id="whj:H9Q79_09300"/>
<dbReference type="RefSeq" id="WP_249328145.1">
    <property type="nucleotide sequence ID" value="NZ_CP060635.1"/>
</dbReference>
<organism evidence="1 2">
    <name type="scientific">Wansuia hejianensis</name>
    <dbReference type="NCBI Taxonomy" id="2763667"/>
    <lineage>
        <taxon>Bacteria</taxon>
        <taxon>Bacillati</taxon>
        <taxon>Bacillota</taxon>
        <taxon>Clostridia</taxon>
        <taxon>Lachnospirales</taxon>
        <taxon>Lachnospiraceae</taxon>
        <taxon>Wansuia</taxon>
    </lineage>
</organism>
<accession>A0A7G9G8M7</accession>
<dbReference type="AlphaFoldDB" id="A0A7G9G8M7"/>